<evidence type="ECO:0000256" key="1">
    <source>
        <dbReference type="ARBA" id="ARBA00022614"/>
    </source>
</evidence>
<dbReference type="Proteomes" id="UP000235145">
    <property type="component" value="Unassembled WGS sequence"/>
</dbReference>
<reference evidence="6 7" key="1">
    <citation type="journal article" date="2017" name="Nat. Commun.">
        <title>Genome assembly with in vitro proximity ligation data and whole-genome triplication in lettuce.</title>
        <authorList>
            <person name="Reyes-Chin-Wo S."/>
            <person name="Wang Z."/>
            <person name="Yang X."/>
            <person name="Kozik A."/>
            <person name="Arikit S."/>
            <person name="Song C."/>
            <person name="Xia L."/>
            <person name="Froenicke L."/>
            <person name="Lavelle D.O."/>
            <person name="Truco M.J."/>
            <person name="Xia R."/>
            <person name="Zhu S."/>
            <person name="Xu C."/>
            <person name="Xu H."/>
            <person name="Xu X."/>
            <person name="Cox K."/>
            <person name="Korf I."/>
            <person name="Meyers B.C."/>
            <person name="Michelmore R.W."/>
        </authorList>
    </citation>
    <scope>NUCLEOTIDE SEQUENCE [LARGE SCALE GENOMIC DNA]</scope>
    <source>
        <strain evidence="7">cv. Salinas</strain>
        <tissue evidence="6">Seedlings</tissue>
    </source>
</reference>
<dbReference type="SUPFAM" id="SSF52540">
    <property type="entry name" value="P-loop containing nucleoside triphosphate hydrolases"/>
    <property type="match status" value="1"/>
</dbReference>
<dbReference type="AlphaFoldDB" id="A0A9R1UMB6"/>
<dbReference type="InterPro" id="IPR058192">
    <property type="entry name" value="WHD_ROQ1-like"/>
</dbReference>
<dbReference type="InterPro" id="IPR002182">
    <property type="entry name" value="NB-ARC"/>
</dbReference>
<evidence type="ECO:0000256" key="3">
    <source>
        <dbReference type="ARBA" id="ARBA00023027"/>
    </source>
</evidence>
<dbReference type="GO" id="GO:0043531">
    <property type="term" value="F:ADP binding"/>
    <property type="evidence" value="ECO:0007669"/>
    <property type="project" value="InterPro"/>
</dbReference>
<dbReference type="Gene3D" id="3.40.50.300">
    <property type="entry name" value="P-loop containing nucleotide triphosphate hydrolases"/>
    <property type="match status" value="1"/>
</dbReference>
<keyword evidence="1" id="KW-0433">Leucine-rich repeat</keyword>
<dbReference type="PANTHER" id="PTHR11017">
    <property type="entry name" value="LEUCINE-RICH REPEAT-CONTAINING PROTEIN"/>
    <property type="match status" value="1"/>
</dbReference>
<evidence type="ECO:0000256" key="2">
    <source>
        <dbReference type="ARBA" id="ARBA00022737"/>
    </source>
</evidence>
<dbReference type="FunFam" id="3.40.50.10140:FF:000007">
    <property type="entry name" value="Disease resistance protein (TIR-NBS-LRR class)"/>
    <property type="match status" value="1"/>
</dbReference>
<feature type="domain" description="TIR" evidence="5">
    <location>
        <begin position="19"/>
        <end position="185"/>
    </location>
</feature>
<dbReference type="PRINTS" id="PR00364">
    <property type="entry name" value="DISEASERSIST"/>
</dbReference>
<dbReference type="Pfam" id="PF23282">
    <property type="entry name" value="WHD_ROQ1"/>
    <property type="match status" value="1"/>
</dbReference>
<protein>
    <recommendedName>
        <fullName evidence="5">TIR domain-containing protein</fullName>
    </recommendedName>
</protein>
<sequence>MASSSSSSPLPPALSSQSWNHDVFLSFRGKDTRKTFVDHLYKALVQQGIDTYKDEETLRQGESIRPSLVKAIEESHIGIIIFSKNYADSTWCLDELTHIMKCKDMTGQIVIPIFYDVDPSEVRIQKRKYGEAFAKHELRNKKKAESWRKALVDASNLSGWVPKNIANGYESMAIKEIVDNISSRLQLVTSSANEKLIGIAARVQHLKSALQIGLGGVNMIGIWGVGGGGKTTLASSIYDEIYRNFDGCCFVANIREESSRHGLEKLQKQILKKMEGKSIGGGRSLIDKRFRNRKVLIVLDDVNHLDQLEALAGSPDWFGEGSRIIITTRDEHLLKAHEVVVHDISLLNADEAIQLFHKYAFRGSMPMKDYDQQLSKEVVSYAGGLPLALTILGSSLCDKNIDQWRSALARLKKIPDNKILEKLKISFDGLTKVQKDLFLDIACFFRWVEKDTAMEMLDANGFDPVIGVEELRQKALITILDGRFDMHDLLQEMGHYIVRGEHPRNPEKHSRVWKKEDVLTICAMDATMELDMIEAIKVGYSSFREAKPPPILANMRNLRYIQWKGDPANPSVNNFPPRALCCLVLEYAIQDQLWNGYKCLPNLKMITLWQLKNLVMTPNFDGIPLLEIFKLHGCPKLKEIHSSFGGLDKLVCLSIIDCKGIKKFPSITRLKKIETLSFAECPRVFKLSKIQQKMDSLGDEDMSSAVRELSNLNNIQLRYFHYFRFFRREYLRKLDLGFCELGDENMSSAVWELPNLKELDLRGNYFSCLSFGLMRIPRLKFLDVSSCTCLVKLSELPSSISVLKADDCKSLKTFGDTYNCKWLWKVSLFGAHEVGLAAGYMLLDSMLKGNSIEDHLISVTLHPEIPVGSIDRLFRGNSFTLRLPHDWYNDFCGFLIRVVTFNVIPFLVIIIKQEVNEDPPFELWQESNEELEQDSNEELEQEYDEELDLENVTHVEYVSFNSLRHIASLNSTYNVISISLDQFGFNLIETAGNRIGAELIPRKSEDALVQTTKAVIGDSEFWDEEVAHAPTFTIEHDSSIKIVLMT</sequence>
<dbReference type="InterPro" id="IPR044974">
    <property type="entry name" value="Disease_R_plants"/>
</dbReference>
<dbReference type="SMART" id="SM00255">
    <property type="entry name" value="TIR"/>
    <property type="match status" value="1"/>
</dbReference>
<dbReference type="PROSITE" id="PS50104">
    <property type="entry name" value="TIR"/>
    <property type="match status" value="1"/>
</dbReference>
<dbReference type="GO" id="GO:0006952">
    <property type="term" value="P:defense response"/>
    <property type="evidence" value="ECO:0007669"/>
    <property type="project" value="InterPro"/>
</dbReference>
<evidence type="ECO:0000259" key="5">
    <source>
        <dbReference type="PROSITE" id="PS50104"/>
    </source>
</evidence>
<dbReference type="Gramene" id="rna-gnl|WGS:NBSK|LSAT_8X1861_mrna">
    <property type="protein sequence ID" value="cds-PLY88873.1"/>
    <property type="gene ID" value="gene-LSAT_8X1861"/>
</dbReference>
<dbReference type="InterPro" id="IPR027417">
    <property type="entry name" value="P-loop_NTPase"/>
</dbReference>
<dbReference type="Gene3D" id="3.40.50.10140">
    <property type="entry name" value="Toll/interleukin-1 receptor homology (TIR) domain"/>
    <property type="match status" value="1"/>
</dbReference>
<dbReference type="EMBL" id="NBSK02000008">
    <property type="protein sequence ID" value="KAJ0190085.1"/>
    <property type="molecule type" value="Genomic_DNA"/>
</dbReference>
<evidence type="ECO:0000313" key="6">
    <source>
        <dbReference type="EMBL" id="KAJ0190085.1"/>
    </source>
</evidence>
<dbReference type="InterPro" id="IPR035897">
    <property type="entry name" value="Toll_tir_struct_dom_sf"/>
</dbReference>
<dbReference type="Pfam" id="PF00931">
    <property type="entry name" value="NB-ARC"/>
    <property type="match status" value="1"/>
</dbReference>
<proteinExistence type="predicted"/>
<dbReference type="Gene3D" id="1.10.8.430">
    <property type="entry name" value="Helical domain of apoptotic protease-activating factors"/>
    <property type="match status" value="1"/>
</dbReference>
<keyword evidence="2" id="KW-0677">Repeat</keyword>
<dbReference type="SMART" id="SM00382">
    <property type="entry name" value="AAA"/>
    <property type="match status" value="1"/>
</dbReference>
<name>A0A9R1UMB6_LACSA</name>
<keyword evidence="7" id="KW-1185">Reference proteome</keyword>
<gene>
    <name evidence="6" type="ORF">LSAT_V11C800389360</name>
</gene>
<evidence type="ECO:0000313" key="7">
    <source>
        <dbReference type="Proteomes" id="UP000235145"/>
    </source>
</evidence>
<keyword evidence="3" id="KW-0520">NAD</keyword>
<dbReference type="Pfam" id="PF01582">
    <property type="entry name" value="TIR"/>
    <property type="match status" value="1"/>
</dbReference>
<dbReference type="InterPro" id="IPR032675">
    <property type="entry name" value="LRR_dom_sf"/>
</dbReference>
<dbReference type="Gene3D" id="3.80.10.10">
    <property type="entry name" value="Ribonuclease Inhibitor"/>
    <property type="match status" value="2"/>
</dbReference>
<comment type="caution">
    <text evidence="6">The sequence shown here is derived from an EMBL/GenBank/DDBJ whole genome shotgun (WGS) entry which is preliminary data.</text>
</comment>
<organism evidence="6 7">
    <name type="scientific">Lactuca sativa</name>
    <name type="common">Garden lettuce</name>
    <dbReference type="NCBI Taxonomy" id="4236"/>
    <lineage>
        <taxon>Eukaryota</taxon>
        <taxon>Viridiplantae</taxon>
        <taxon>Streptophyta</taxon>
        <taxon>Embryophyta</taxon>
        <taxon>Tracheophyta</taxon>
        <taxon>Spermatophyta</taxon>
        <taxon>Magnoliopsida</taxon>
        <taxon>eudicotyledons</taxon>
        <taxon>Gunneridae</taxon>
        <taxon>Pentapetalae</taxon>
        <taxon>asterids</taxon>
        <taxon>campanulids</taxon>
        <taxon>Asterales</taxon>
        <taxon>Asteraceae</taxon>
        <taxon>Cichorioideae</taxon>
        <taxon>Cichorieae</taxon>
        <taxon>Lactucinae</taxon>
        <taxon>Lactuca</taxon>
    </lineage>
</organism>
<dbReference type="GO" id="GO:0007165">
    <property type="term" value="P:signal transduction"/>
    <property type="evidence" value="ECO:0007669"/>
    <property type="project" value="InterPro"/>
</dbReference>
<feature type="coiled-coil region" evidence="4">
    <location>
        <begin position="921"/>
        <end position="949"/>
    </location>
</feature>
<dbReference type="PANTHER" id="PTHR11017:SF271">
    <property type="entry name" value="DISEASE RESISTANCE PROTEIN (TIR-NBS-LRR CLASS) FAMILY"/>
    <property type="match status" value="1"/>
</dbReference>
<keyword evidence="4" id="KW-0175">Coiled coil</keyword>
<dbReference type="InterPro" id="IPR000157">
    <property type="entry name" value="TIR_dom"/>
</dbReference>
<dbReference type="SUPFAM" id="SSF52200">
    <property type="entry name" value="Toll/Interleukin receptor TIR domain"/>
    <property type="match status" value="1"/>
</dbReference>
<dbReference type="SUPFAM" id="SSF52058">
    <property type="entry name" value="L domain-like"/>
    <property type="match status" value="1"/>
</dbReference>
<evidence type="ECO:0000256" key="4">
    <source>
        <dbReference type="SAM" id="Coils"/>
    </source>
</evidence>
<dbReference type="InterPro" id="IPR003593">
    <property type="entry name" value="AAA+_ATPase"/>
</dbReference>
<accession>A0A9R1UMB6</accession>
<dbReference type="InterPro" id="IPR042197">
    <property type="entry name" value="Apaf_helical"/>
</dbReference>
<dbReference type="OrthoDB" id="1357022at2759"/>